<evidence type="ECO:0000313" key="1">
    <source>
        <dbReference type="EMBL" id="SFV68380.1"/>
    </source>
</evidence>
<accession>A0A1W1CR64</accession>
<protein>
    <submittedName>
        <fullName evidence="1">Uncharacterized protein</fullName>
    </submittedName>
</protein>
<dbReference type="AlphaFoldDB" id="A0A1W1CR64"/>
<proteinExistence type="predicted"/>
<name>A0A1W1CR64_9ZZZZ</name>
<gene>
    <name evidence="1" type="ORF">MNB_SM-4-1394</name>
</gene>
<sequence length="144" mass="16049">MGGFEGGDEGGFWDVDAIDVLIAKQNAPKPKSCQQTKLIIETKNSIYSLKDDSTLSIVPHECETFTIEGCDEIPLESNTIYKTYKALMALTCDSDIEDFFTEHKVLLTHYTPTTSSTNFLFLIKELCNLILSESELQSIKEAAL</sequence>
<dbReference type="EMBL" id="FPHF01000105">
    <property type="protein sequence ID" value="SFV68380.1"/>
    <property type="molecule type" value="Genomic_DNA"/>
</dbReference>
<reference evidence="1" key="1">
    <citation type="submission" date="2016-10" db="EMBL/GenBank/DDBJ databases">
        <authorList>
            <person name="de Groot N.N."/>
        </authorList>
    </citation>
    <scope>NUCLEOTIDE SEQUENCE</scope>
</reference>
<organism evidence="1">
    <name type="scientific">hydrothermal vent metagenome</name>
    <dbReference type="NCBI Taxonomy" id="652676"/>
    <lineage>
        <taxon>unclassified sequences</taxon>
        <taxon>metagenomes</taxon>
        <taxon>ecological metagenomes</taxon>
    </lineage>
</organism>